<dbReference type="AlphaFoldDB" id="A0A563EM37"/>
<reference evidence="2 3" key="1">
    <citation type="submission" date="2019-07" db="EMBL/GenBank/DDBJ databases">
        <title>Lentzea xizangensis sp. nov., isolated from Qinghai-Tibetan Plateau Soils.</title>
        <authorList>
            <person name="Huang J."/>
        </authorList>
    </citation>
    <scope>NUCLEOTIDE SEQUENCE [LARGE SCALE GENOMIC DNA]</scope>
    <source>
        <strain evidence="2 3">FXJ1.1311</strain>
    </source>
</reference>
<dbReference type="RefSeq" id="WP_146357076.1">
    <property type="nucleotide sequence ID" value="NZ_VOBR01000023.1"/>
</dbReference>
<evidence type="ECO:0000256" key="1">
    <source>
        <dbReference type="SAM" id="MobiDB-lite"/>
    </source>
</evidence>
<feature type="region of interest" description="Disordered" evidence="1">
    <location>
        <begin position="1"/>
        <end position="48"/>
    </location>
</feature>
<feature type="compositionally biased region" description="Basic and acidic residues" evidence="1">
    <location>
        <begin position="90"/>
        <end position="117"/>
    </location>
</feature>
<proteinExistence type="predicted"/>
<protein>
    <submittedName>
        <fullName evidence="2">Uncharacterized protein</fullName>
    </submittedName>
</protein>
<comment type="caution">
    <text evidence="2">The sequence shown here is derived from an EMBL/GenBank/DDBJ whole genome shotgun (WGS) entry which is preliminary data.</text>
</comment>
<feature type="region of interest" description="Disordered" evidence="1">
    <location>
        <begin position="88"/>
        <end position="117"/>
    </location>
</feature>
<name>A0A563EM37_9PSEU</name>
<organism evidence="2 3">
    <name type="scientific">Lentzea tibetensis</name>
    <dbReference type="NCBI Taxonomy" id="2591470"/>
    <lineage>
        <taxon>Bacteria</taxon>
        <taxon>Bacillati</taxon>
        <taxon>Actinomycetota</taxon>
        <taxon>Actinomycetes</taxon>
        <taxon>Pseudonocardiales</taxon>
        <taxon>Pseudonocardiaceae</taxon>
        <taxon>Lentzea</taxon>
    </lineage>
</organism>
<keyword evidence="3" id="KW-1185">Reference proteome</keyword>
<evidence type="ECO:0000313" key="3">
    <source>
        <dbReference type="Proteomes" id="UP000316639"/>
    </source>
</evidence>
<evidence type="ECO:0000313" key="2">
    <source>
        <dbReference type="EMBL" id="TWP47981.1"/>
    </source>
</evidence>
<dbReference type="Proteomes" id="UP000316639">
    <property type="component" value="Unassembled WGS sequence"/>
</dbReference>
<dbReference type="EMBL" id="VOBR01000023">
    <property type="protein sequence ID" value="TWP47981.1"/>
    <property type="molecule type" value="Genomic_DNA"/>
</dbReference>
<feature type="compositionally biased region" description="Basic and acidic residues" evidence="1">
    <location>
        <begin position="8"/>
        <end position="29"/>
    </location>
</feature>
<gene>
    <name evidence="2" type="ORF">FKR81_30415</name>
</gene>
<sequence length="117" mass="13884">MAPRRRRTPQERKHLSLERDTVDHGEYPKAFRRKHPVQQAEAERAARREVRRRLANGLDDVDAVRRREVRKWPPARLRELIQAKLARRVHLQENPRKSPEARARRHRGHEDGATGDS</sequence>
<accession>A0A563EM37</accession>